<proteinExistence type="predicted"/>
<dbReference type="AlphaFoldDB" id="A0A9J5WJG4"/>
<feature type="compositionally biased region" description="Polar residues" evidence="1">
    <location>
        <begin position="35"/>
        <end position="50"/>
    </location>
</feature>
<protein>
    <submittedName>
        <fullName evidence="2">Uncharacterized protein</fullName>
    </submittedName>
</protein>
<dbReference type="EMBL" id="JACXVP010000011">
    <property type="protein sequence ID" value="KAG5574998.1"/>
    <property type="molecule type" value="Genomic_DNA"/>
</dbReference>
<evidence type="ECO:0000313" key="3">
    <source>
        <dbReference type="Proteomes" id="UP000824120"/>
    </source>
</evidence>
<sequence>MPIEYKKAKALADRKKGIQVNDVDINVDQSVGASNMVQGTLDPSNPSGPLTQRKYNKERDRKNLVKMVSVCGLPYSFPSHPGFIEYIQQTYNPSFKDYYMLLEKVMSVALDNASNNTNIANVLHMY</sequence>
<evidence type="ECO:0000313" key="2">
    <source>
        <dbReference type="EMBL" id="KAG5574998.1"/>
    </source>
</evidence>
<gene>
    <name evidence="2" type="ORF">H5410_055132</name>
</gene>
<reference evidence="2 3" key="1">
    <citation type="submission" date="2020-09" db="EMBL/GenBank/DDBJ databases">
        <title>De no assembly of potato wild relative species, Solanum commersonii.</title>
        <authorList>
            <person name="Cho K."/>
        </authorList>
    </citation>
    <scope>NUCLEOTIDE SEQUENCE [LARGE SCALE GENOMIC DNA]</scope>
    <source>
        <strain evidence="2">LZ3.2</strain>
        <tissue evidence="2">Leaf</tissue>
    </source>
</reference>
<dbReference type="Proteomes" id="UP000824120">
    <property type="component" value="Chromosome 11"/>
</dbReference>
<keyword evidence="3" id="KW-1185">Reference proteome</keyword>
<accession>A0A9J5WJG4</accession>
<evidence type="ECO:0000256" key="1">
    <source>
        <dbReference type="SAM" id="MobiDB-lite"/>
    </source>
</evidence>
<organism evidence="2 3">
    <name type="scientific">Solanum commersonii</name>
    <name type="common">Commerson's wild potato</name>
    <name type="synonym">Commerson's nightshade</name>
    <dbReference type="NCBI Taxonomy" id="4109"/>
    <lineage>
        <taxon>Eukaryota</taxon>
        <taxon>Viridiplantae</taxon>
        <taxon>Streptophyta</taxon>
        <taxon>Embryophyta</taxon>
        <taxon>Tracheophyta</taxon>
        <taxon>Spermatophyta</taxon>
        <taxon>Magnoliopsida</taxon>
        <taxon>eudicotyledons</taxon>
        <taxon>Gunneridae</taxon>
        <taxon>Pentapetalae</taxon>
        <taxon>asterids</taxon>
        <taxon>lamiids</taxon>
        <taxon>Solanales</taxon>
        <taxon>Solanaceae</taxon>
        <taxon>Solanoideae</taxon>
        <taxon>Solaneae</taxon>
        <taxon>Solanum</taxon>
    </lineage>
</organism>
<dbReference type="OrthoDB" id="2610923at2759"/>
<name>A0A9J5WJG4_SOLCO</name>
<comment type="caution">
    <text evidence="2">The sequence shown here is derived from an EMBL/GenBank/DDBJ whole genome shotgun (WGS) entry which is preliminary data.</text>
</comment>
<feature type="region of interest" description="Disordered" evidence="1">
    <location>
        <begin position="35"/>
        <end position="58"/>
    </location>
</feature>